<organism evidence="2 3">
    <name type="scientific">Viridothelium virens</name>
    <name type="common">Speckled blister lichen</name>
    <name type="synonym">Trypethelium virens</name>
    <dbReference type="NCBI Taxonomy" id="1048519"/>
    <lineage>
        <taxon>Eukaryota</taxon>
        <taxon>Fungi</taxon>
        <taxon>Dikarya</taxon>
        <taxon>Ascomycota</taxon>
        <taxon>Pezizomycotina</taxon>
        <taxon>Dothideomycetes</taxon>
        <taxon>Dothideomycetes incertae sedis</taxon>
        <taxon>Trypetheliales</taxon>
        <taxon>Trypetheliaceae</taxon>
        <taxon>Viridothelium</taxon>
    </lineage>
</organism>
<protein>
    <submittedName>
        <fullName evidence="2">Uncharacterized protein</fullName>
    </submittedName>
</protein>
<evidence type="ECO:0000313" key="3">
    <source>
        <dbReference type="Proteomes" id="UP000800092"/>
    </source>
</evidence>
<sequence length="149" mass="16491">MDKSNTDEMVEPTTNDFENFFKPQEKKLMAAIFLSLLEWPTMNHTRVAELMGHSNPRSAANACAYLRKKIMGGKAPRSPGKPTAKPGAKRGPKFKTDKDNENPTGSKIKANPAGDDDGNSDIPAKKARSEVKKEADEDDEIKIDFAEWP</sequence>
<dbReference type="Proteomes" id="UP000800092">
    <property type="component" value="Unassembled WGS sequence"/>
</dbReference>
<proteinExistence type="predicted"/>
<feature type="compositionally biased region" description="Basic and acidic residues" evidence="1">
    <location>
        <begin position="123"/>
        <end position="135"/>
    </location>
</feature>
<evidence type="ECO:0000256" key="1">
    <source>
        <dbReference type="SAM" id="MobiDB-lite"/>
    </source>
</evidence>
<accession>A0A6A6HCT6</accession>
<dbReference type="EMBL" id="ML991792">
    <property type="protein sequence ID" value="KAF2235310.1"/>
    <property type="molecule type" value="Genomic_DNA"/>
</dbReference>
<gene>
    <name evidence="2" type="ORF">EV356DRAFT_500542</name>
</gene>
<feature type="region of interest" description="Disordered" evidence="1">
    <location>
        <begin position="70"/>
        <end position="149"/>
    </location>
</feature>
<name>A0A6A6HCT6_VIRVR</name>
<dbReference type="OrthoDB" id="5403747at2759"/>
<evidence type="ECO:0000313" key="2">
    <source>
        <dbReference type="EMBL" id="KAF2235310.1"/>
    </source>
</evidence>
<reference evidence="2" key="1">
    <citation type="journal article" date="2020" name="Stud. Mycol.">
        <title>101 Dothideomycetes genomes: a test case for predicting lifestyles and emergence of pathogens.</title>
        <authorList>
            <person name="Haridas S."/>
            <person name="Albert R."/>
            <person name="Binder M."/>
            <person name="Bloem J."/>
            <person name="Labutti K."/>
            <person name="Salamov A."/>
            <person name="Andreopoulos B."/>
            <person name="Baker S."/>
            <person name="Barry K."/>
            <person name="Bills G."/>
            <person name="Bluhm B."/>
            <person name="Cannon C."/>
            <person name="Castanera R."/>
            <person name="Culley D."/>
            <person name="Daum C."/>
            <person name="Ezra D."/>
            <person name="Gonzalez J."/>
            <person name="Henrissat B."/>
            <person name="Kuo A."/>
            <person name="Liang C."/>
            <person name="Lipzen A."/>
            <person name="Lutzoni F."/>
            <person name="Magnuson J."/>
            <person name="Mondo S."/>
            <person name="Nolan M."/>
            <person name="Ohm R."/>
            <person name="Pangilinan J."/>
            <person name="Park H.-J."/>
            <person name="Ramirez L."/>
            <person name="Alfaro M."/>
            <person name="Sun H."/>
            <person name="Tritt A."/>
            <person name="Yoshinaga Y."/>
            <person name="Zwiers L.-H."/>
            <person name="Turgeon B."/>
            <person name="Goodwin S."/>
            <person name="Spatafora J."/>
            <person name="Crous P."/>
            <person name="Grigoriev I."/>
        </authorList>
    </citation>
    <scope>NUCLEOTIDE SEQUENCE</scope>
    <source>
        <strain evidence="2">Tuck. ex Michener</strain>
    </source>
</reference>
<keyword evidence="3" id="KW-1185">Reference proteome</keyword>
<dbReference type="AlphaFoldDB" id="A0A6A6HCT6"/>